<dbReference type="GO" id="GO:0006310">
    <property type="term" value="P:DNA recombination"/>
    <property type="evidence" value="ECO:0007669"/>
    <property type="project" value="UniProtKB-KW"/>
</dbReference>
<dbReference type="PROSITE" id="PS51898">
    <property type="entry name" value="TYR_RECOMBINASE"/>
    <property type="match status" value="1"/>
</dbReference>
<gene>
    <name evidence="7" type="ORF">GH815_16830</name>
</gene>
<comment type="caution">
    <text evidence="7">The sequence shown here is derived from an EMBL/GenBank/DDBJ whole genome shotgun (WGS) entry which is preliminary data.</text>
</comment>
<dbReference type="InterPro" id="IPR013762">
    <property type="entry name" value="Integrase-like_cat_sf"/>
</dbReference>
<evidence type="ECO:0000256" key="5">
    <source>
        <dbReference type="SAM" id="MobiDB-lite"/>
    </source>
</evidence>
<dbReference type="Gene3D" id="1.10.443.10">
    <property type="entry name" value="Intergrase catalytic core"/>
    <property type="match status" value="1"/>
</dbReference>
<evidence type="ECO:0000313" key="8">
    <source>
        <dbReference type="Proteomes" id="UP000466730"/>
    </source>
</evidence>
<dbReference type="InterPro" id="IPR011010">
    <property type="entry name" value="DNA_brk_join_enz"/>
</dbReference>
<evidence type="ECO:0000259" key="6">
    <source>
        <dbReference type="PROSITE" id="PS51898"/>
    </source>
</evidence>
<keyword evidence="8" id="KW-1185">Reference proteome</keyword>
<dbReference type="PANTHER" id="PTHR30349">
    <property type="entry name" value="PHAGE INTEGRASE-RELATED"/>
    <property type="match status" value="1"/>
</dbReference>
<dbReference type="AlphaFoldDB" id="A0A844BDR4"/>
<dbReference type="SUPFAM" id="SSF56349">
    <property type="entry name" value="DNA breaking-rejoining enzymes"/>
    <property type="match status" value="1"/>
</dbReference>
<accession>A0A844BDR4</accession>
<dbReference type="InterPro" id="IPR050090">
    <property type="entry name" value="Tyrosine_recombinase_XerCD"/>
</dbReference>
<proteinExistence type="inferred from homology"/>
<dbReference type="Gene3D" id="1.10.150.130">
    <property type="match status" value="1"/>
</dbReference>
<evidence type="ECO:0000256" key="2">
    <source>
        <dbReference type="ARBA" id="ARBA00022908"/>
    </source>
</evidence>
<dbReference type="Pfam" id="PF00589">
    <property type="entry name" value="Phage_integrase"/>
    <property type="match status" value="1"/>
</dbReference>
<dbReference type="RefSeq" id="WP_153749918.1">
    <property type="nucleotide sequence ID" value="NZ_BAAADI010000030.1"/>
</dbReference>
<dbReference type="GO" id="GO:0015074">
    <property type="term" value="P:DNA integration"/>
    <property type="evidence" value="ECO:0007669"/>
    <property type="project" value="UniProtKB-KW"/>
</dbReference>
<dbReference type="EMBL" id="WJPO01000035">
    <property type="protein sequence ID" value="MRH22644.1"/>
    <property type="molecule type" value="Genomic_DNA"/>
</dbReference>
<protein>
    <submittedName>
        <fullName evidence="7">Tyrosine-type recombinase/integrase</fullName>
    </submittedName>
</protein>
<dbReference type="InterPro" id="IPR010998">
    <property type="entry name" value="Integrase_recombinase_N"/>
</dbReference>
<evidence type="ECO:0000256" key="1">
    <source>
        <dbReference type="ARBA" id="ARBA00008857"/>
    </source>
</evidence>
<dbReference type="OrthoDB" id="7510934at2"/>
<dbReference type="Proteomes" id="UP000466730">
    <property type="component" value="Unassembled WGS sequence"/>
</dbReference>
<organism evidence="7 8">
    <name type="scientific">Rhodovulum strictum</name>
    <dbReference type="NCBI Taxonomy" id="58314"/>
    <lineage>
        <taxon>Bacteria</taxon>
        <taxon>Pseudomonadati</taxon>
        <taxon>Pseudomonadota</taxon>
        <taxon>Alphaproteobacteria</taxon>
        <taxon>Rhodobacterales</taxon>
        <taxon>Paracoccaceae</taxon>
        <taxon>Rhodovulum</taxon>
    </lineage>
</organism>
<comment type="similarity">
    <text evidence="1">Belongs to the 'phage' integrase family.</text>
</comment>
<sequence length="364" mass="39875">MIRRRRNPFPGVSRVTDRHGRVRWRFRRKGFSAYLPGPYGSAEFRAAYEAAVAEVKTPAPTARFPHGSLGWLITHYLASPRHARKAAATRDTLRRELDWLREVAGDLPVTGFRGRHIEALMAKKPGPAAQNRVRANLSLIFNHAIRLELIAANPVRGTDKVAHKSDGYHTWTEAQIARFLDFHGPGTKARLAMLLALNTGAARQDLAKLGWQNVTGGRIAYRRGKTGVEADLPILPELAEELRRVPRDQMLFLPTQAGAAHTAAGFGAWFKDRAVEAGIDVPSANVHGLRKAGATKLAENGATEWEIAAFLAHENTKMAAVYVRKASRSKLGTAALARLDGPKREQSLSNLSAGLDKSGKKSEG</sequence>
<evidence type="ECO:0000313" key="7">
    <source>
        <dbReference type="EMBL" id="MRH22644.1"/>
    </source>
</evidence>
<name>A0A844BDR4_9RHOB</name>
<dbReference type="InterPro" id="IPR002104">
    <property type="entry name" value="Integrase_catalytic"/>
</dbReference>
<evidence type="ECO:0000256" key="3">
    <source>
        <dbReference type="ARBA" id="ARBA00023125"/>
    </source>
</evidence>
<keyword evidence="3" id="KW-0238">DNA-binding</keyword>
<dbReference type="GO" id="GO:0003677">
    <property type="term" value="F:DNA binding"/>
    <property type="evidence" value="ECO:0007669"/>
    <property type="project" value="UniProtKB-KW"/>
</dbReference>
<feature type="domain" description="Tyr recombinase" evidence="6">
    <location>
        <begin position="166"/>
        <end position="336"/>
    </location>
</feature>
<keyword evidence="4" id="KW-0233">DNA recombination</keyword>
<keyword evidence="2" id="KW-0229">DNA integration</keyword>
<dbReference type="PANTHER" id="PTHR30349:SF64">
    <property type="entry name" value="PROPHAGE INTEGRASE INTD-RELATED"/>
    <property type="match status" value="1"/>
</dbReference>
<feature type="region of interest" description="Disordered" evidence="5">
    <location>
        <begin position="342"/>
        <end position="364"/>
    </location>
</feature>
<reference evidence="7 8" key="1">
    <citation type="submission" date="2019-11" db="EMBL/GenBank/DDBJ databases">
        <title>Draft Whole-Genome sequence of the marine photosynthetic bacterium Rhodovulum strictum DSM 11289.</title>
        <authorList>
            <person name="Kyndt J.A."/>
            <person name="Meyer T.E."/>
        </authorList>
    </citation>
    <scope>NUCLEOTIDE SEQUENCE [LARGE SCALE GENOMIC DNA]</scope>
    <source>
        <strain evidence="7 8">DSM 11289</strain>
    </source>
</reference>
<evidence type="ECO:0000256" key="4">
    <source>
        <dbReference type="ARBA" id="ARBA00023172"/>
    </source>
</evidence>